<reference evidence="1" key="1">
    <citation type="submission" date="2016-10" db="EMBL/GenBank/DDBJ databases">
        <authorList>
            <person name="de Groot N.N."/>
        </authorList>
    </citation>
    <scope>NUCLEOTIDE SEQUENCE</scope>
</reference>
<gene>
    <name evidence="1" type="ORF">MNB_SV-15-646</name>
</gene>
<accession>A0A1W1EHJ0</accession>
<proteinExistence type="predicted"/>
<organism evidence="1">
    <name type="scientific">hydrothermal vent metagenome</name>
    <dbReference type="NCBI Taxonomy" id="652676"/>
    <lineage>
        <taxon>unclassified sequences</taxon>
        <taxon>metagenomes</taxon>
        <taxon>ecological metagenomes</taxon>
    </lineage>
</organism>
<name>A0A1W1EHJ0_9ZZZZ</name>
<dbReference type="EMBL" id="FRYL01000004">
    <property type="protein sequence ID" value="SHO80320.1"/>
    <property type="molecule type" value="Genomic_DNA"/>
</dbReference>
<sequence length="720" mass="82266">MKRVFILLIILLSLANSTTIIKRGWQLVGLDRDISDMSIFDDKNISVIWTYDSSLGKWSGYTPDKDRLDKIAKDYSVISKIDRWQGIWINSKSEWQLELEDDVKSDTRIDIISLKKGWNLISIPIQSTLSPKIFKDALVWKYSDNNWSIFENNSTTFFDKIDDIKSSDGIWVKVKEDRDIDISKESASLGTFDSYDEMLSYIRDMRVDNLYYIYDDILPVMEADKAEDLTTANDDTSNTTNTNLQESGVDESDIIKNDGNRVYYLDKNRNKIYIRLISQLAQNSPYITAQIELENSANSFYLYNNSVVVLSDKYDEKSQVVVDIYDINTLLIKGSFIIDGNLASSRILENRVILVTNFTPNNDENISIPQIQSPNYSGDLISYRNFYAPYKKNQESTITTISAFNLDNIEFEDSSSIVGYSDTIYASTNAIYIVSSKYPIYYNFNDYQARSVIYKFNIKDNLNFEAEGFVNGTLLNQFSLSEYNSTLRIATTEGFSWSDSGTKNSIFTLEQNGTSLENIGYLGSLGKDGESIKSVRFMGKRAFVVTFLQTDPLYTIDLSNSANPRKVGELQIDGFSSYLHIIDDNRVLAVGQDADENGRVTGLMLELFDISDFANPTLASKINIGNSSYYSEALNNHKAFIYRDSDKLFGIPYKNYEDYRSNYFGLYQIKGNTIMPNQVVYNYQETCYNTRGVIFDYENRSYITSFCGESSITQEVSINE</sequence>
<evidence type="ECO:0008006" key="2">
    <source>
        <dbReference type="Google" id="ProtNLM"/>
    </source>
</evidence>
<dbReference type="Pfam" id="PF09826">
    <property type="entry name" value="Beta_propel"/>
    <property type="match status" value="1"/>
</dbReference>
<dbReference type="AlphaFoldDB" id="A0A1W1EHJ0"/>
<protein>
    <recommendedName>
        <fullName evidence="2">Beta propeller domain protein</fullName>
    </recommendedName>
</protein>
<dbReference type="InterPro" id="IPR019198">
    <property type="entry name" value="Beta_propeller_containing"/>
</dbReference>
<evidence type="ECO:0000313" key="1">
    <source>
        <dbReference type="EMBL" id="SHO80320.1"/>
    </source>
</evidence>